<name>A0A1M4TJM4_9CLOT</name>
<evidence type="ECO:0000256" key="4">
    <source>
        <dbReference type="ARBA" id="ARBA00012448"/>
    </source>
</evidence>
<dbReference type="RefSeq" id="WP_084106420.1">
    <property type="nucleotide sequence ID" value="NZ_FQVG01000004.1"/>
</dbReference>
<evidence type="ECO:0000256" key="7">
    <source>
        <dbReference type="ARBA" id="ARBA00022729"/>
    </source>
</evidence>
<evidence type="ECO:0000256" key="1">
    <source>
        <dbReference type="ARBA" id="ARBA00003217"/>
    </source>
</evidence>
<evidence type="ECO:0000256" key="16">
    <source>
        <dbReference type="SAM" id="Phobius"/>
    </source>
</evidence>
<dbReference type="GO" id="GO:0006508">
    <property type="term" value="P:proteolysis"/>
    <property type="evidence" value="ECO:0007669"/>
    <property type="project" value="UniProtKB-KW"/>
</dbReference>
<gene>
    <name evidence="19" type="ORF">SAMN02746091_00416</name>
</gene>
<feature type="signal peptide" evidence="17">
    <location>
        <begin position="1"/>
        <end position="24"/>
    </location>
</feature>
<dbReference type="UniPathway" id="UPA00219"/>
<evidence type="ECO:0000313" key="20">
    <source>
        <dbReference type="Proteomes" id="UP000184423"/>
    </source>
</evidence>
<comment type="pathway">
    <text evidence="2">Cell wall biogenesis; peptidoglycan biosynthesis.</text>
</comment>
<keyword evidence="20" id="KW-1185">Reference proteome</keyword>
<feature type="chain" id="PRO_5012996726" description="serine-type D-Ala-D-Ala carboxypeptidase" evidence="17">
    <location>
        <begin position="25"/>
        <end position="401"/>
    </location>
</feature>
<dbReference type="AlphaFoldDB" id="A0A1M4TJM4"/>
<dbReference type="InterPro" id="IPR001967">
    <property type="entry name" value="Peptidase_S11_N"/>
</dbReference>
<evidence type="ECO:0000256" key="6">
    <source>
        <dbReference type="ARBA" id="ARBA00022670"/>
    </source>
</evidence>
<feature type="active site" description="Proton acceptor" evidence="13">
    <location>
        <position position="62"/>
    </location>
</feature>
<comment type="function">
    <text evidence="1">Removes C-terminal D-alanyl residues from sugar-peptide cell wall precursors.</text>
</comment>
<proteinExistence type="inferred from homology"/>
<evidence type="ECO:0000256" key="10">
    <source>
        <dbReference type="ARBA" id="ARBA00022984"/>
    </source>
</evidence>
<dbReference type="InterPro" id="IPR012338">
    <property type="entry name" value="Beta-lactam/transpept-like"/>
</dbReference>
<organism evidence="19 20">
    <name type="scientific">Caloramator proteoclasticus DSM 10124</name>
    <dbReference type="NCBI Taxonomy" id="1121262"/>
    <lineage>
        <taxon>Bacteria</taxon>
        <taxon>Bacillati</taxon>
        <taxon>Bacillota</taxon>
        <taxon>Clostridia</taxon>
        <taxon>Eubacteriales</taxon>
        <taxon>Clostridiaceae</taxon>
        <taxon>Caloramator</taxon>
    </lineage>
</organism>
<evidence type="ECO:0000256" key="15">
    <source>
        <dbReference type="RuleBase" id="RU004016"/>
    </source>
</evidence>
<dbReference type="SMART" id="SM00936">
    <property type="entry name" value="PBP5_C"/>
    <property type="match status" value="1"/>
</dbReference>
<dbReference type="InterPro" id="IPR018044">
    <property type="entry name" value="Peptidase_S11"/>
</dbReference>
<evidence type="ECO:0000256" key="14">
    <source>
        <dbReference type="PIRSR" id="PIRSR618044-2"/>
    </source>
</evidence>
<keyword evidence="5 19" id="KW-0121">Carboxypeptidase</keyword>
<protein>
    <recommendedName>
        <fullName evidence="4">serine-type D-Ala-D-Ala carboxypeptidase</fullName>
        <ecNumber evidence="4">3.4.16.4</ecNumber>
    </recommendedName>
</protein>
<keyword evidence="6" id="KW-0645">Protease</keyword>
<evidence type="ECO:0000256" key="11">
    <source>
        <dbReference type="ARBA" id="ARBA00023316"/>
    </source>
</evidence>
<dbReference type="SUPFAM" id="SSF69189">
    <property type="entry name" value="Penicillin-binding protein associated domain"/>
    <property type="match status" value="1"/>
</dbReference>
<evidence type="ECO:0000256" key="17">
    <source>
        <dbReference type="SAM" id="SignalP"/>
    </source>
</evidence>
<dbReference type="InterPro" id="IPR012907">
    <property type="entry name" value="Peptidase_S11_C"/>
</dbReference>
<dbReference type="GO" id="GO:0009252">
    <property type="term" value="P:peptidoglycan biosynthetic process"/>
    <property type="evidence" value="ECO:0007669"/>
    <property type="project" value="UniProtKB-UniPathway"/>
</dbReference>
<keyword evidence="7 17" id="KW-0732">Signal</keyword>
<feature type="domain" description="Peptidase S11 D-Ala-D-Ala carboxypeptidase A C-terminal" evidence="18">
    <location>
        <begin position="275"/>
        <end position="363"/>
    </location>
</feature>
<keyword evidence="16" id="KW-1133">Transmembrane helix</keyword>
<dbReference type="InterPro" id="IPR037167">
    <property type="entry name" value="Peptidase_S11_C_sf"/>
</dbReference>
<evidence type="ECO:0000256" key="12">
    <source>
        <dbReference type="ARBA" id="ARBA00034000"/>
    </source>
</evidence>
<dbReference type="EMBL" id="FQVG01000004">
    <property type="protein sequence ID" value="SHE44689.1"/>
    <property type="molecule type" value="Genomic_DNA"/>
</dbReference>
<dbReference type="EC" id="3.4.16.4" evidence="4"/>
<keyword evidence="9" id="KW-0133">Cell shape</keyword>
<dbReference type="Pfam" id="PF07943">
    <property type="entry name" value="PBP5_C"/>
    <property type="match status" value="1"/>
</dbReference>
<comment type="catalytic activity">
    <reaction evidence="12">
        <text>Preferential cleavage: (Ac)2-L-Lys-D-Ala-|-D-Ala. Also transpeptidation of peptidyl-alanyl moieties that are N-acyl substituents of D-alanine.</text>
        <dbReference type="EC" id="3.4.16.4"/>
    </reaction>
</comment>
<dbReference type="InterPro" id="IPR015956">
    <property type="entry name" value="Peniciliin-bd_prot_C_sf"/>
</dbReference>
<keyword evidence="16" id="KW-0812">Transmembrane</keyword>
<dbReference type="Pfam" id="PF00768">
    <property type="entry name" value="Peptidase_S11"/>
    <property type="match status" value="1"/>
</dbReference>
<accession>A0A1M4TJM4</accession>
<evidence type="ECO:0000256" key="2">
    <source>
        <dbReference type="ARBA" id="ARBA00004752"/>
    </source>
</evidence>
<feature type="active site" evidence="13">
    <location>
        <position position="114"/>
    </location>
</feature>
<evidence type="ECO:0000256" key="3">
    <source>
        <dbReference type="ARBA" id="ARBA00007164"/>
    </source>
</evidence>
<sequence>MKRILFFFITMFFCLNAFNISAFALENIDLASEAAILIDADTGQILYEKNSQQILAPASITKILTSIIVIEKCNLQDKVIVGKNPPFVGGSKIYIHEGEEFTVEQLLYALMLASANDVAEALAEHISGSVEEFTKLMNEYAYKIGCKNTYFSNPHGLYDENHYTTAYDMALIAKYAMKNEVFKTIVSTRQYIIPPTNKQPETRYINNHNKLLWNGGKYYYQYATGIKTGYTIKAKNTFVGSATKDGINLIVVVMKSPSPVYNDVIKLFEYGFNNYSKEKLIDSTVPYTYLKLNEGKTLIPVAANRDFYFMKNINDNKIPAQNVILKQNIKSIHKNEVVGKIELLIDGKVIDSIDLISLQDYLVFNNMSLNKINYKMYIYPLVAVFLLRGFYRKYKRKKGLI</sequence>
<evidence type="ECO:0000256" key="13">
    <source>
        <dbReference type="PIRSR" id="PIRSR618044-1"/>
    </source>
</evidence>
<reference evidence="20" key="1">
    <citation type="submission" date="2016-11" db="EMBL/GenBank/DDBJ databases">
        <authorList>
            <person name="Varghese N."/>
            <person name="Submissions S."/>
        </authorList>
    </citation>
    <scope>NUCLEOTIDE SEQUENCE [LARGE SCALE GENOMIC DNA]</scope>
    <source>
        <strain evidence="20">DSM 10124</strain>
    </source>
</reference>
<dbReference type="GO" id="GO:0009002">
    <property type="term" value="F:serine-type D-Ala-D-Ala carboxypeptidase activity"/>
    <property type="evidence" value="ECO:0007669"/>
    <property type="project" value="UniProtKB-EC"/>
</dbReference>
<keyword evidence="16" id="KW-0472">Membrane</keyword>
<keyword evidence="8" id="KW-0378">Hydrolase</keyword>
<dbReference type="Gene3D" id="2.60.410.10">
    <property type="entry name" value="D-Ala-D-Ala carboxypeptidase, C-terminal domain"/>
    <property type="match status" value="1"/>
</dbReference>
<evidence type="ECO:0000256" key="5">
    <source>
        <dbReference type="ARBA" id="ARBA00022645"/>
    </source>
</evidence>
<dbReference type="PANTHER" id="PTHR21581:SF33">
    <property type="entry name" value="D-ALANYL-D-ALANINE CARBOXYPEPTIDASE DACB"/>
    <property type="match status" value="1"/>
</dbReference>
<comment type="similarity">
    <text evidence="3 15">Belongs to the peptidase S11 family.</text>
</comment>
<dbReference type="Gene3D" id="3.40.710.10">
    <property type="entry name" value="DD-peptidase/beta-lactamase superfamily"/>
    <property type="match status" value="1"/>
</dbReference>
<dbReference type="Proteomes" id="UP000184423">
    <property type="component" value="Unassembled WGS sequence"/>
</dbReference>
<evidence type="ECO:0000256" key="8">
    <source>
        <dbReference type="ARBA" id="ARBA00022801"/>
    </source>
</evidence>
<evidence type="ECO:0000313" key="19">
    <source>
        <dbReference type="EMBL" id="SHE44689.1"/>
    </source>
</evidence>
<feature type="active site" description="Acyl-ester intermediate" evidence="13">
    <location>
        <position position="59"/>
    </location>
</feature>
<dbReference type="GO" id="GO:0008360">
    <property type="term" value="P:regulation of cell shape"/>
    <property type="evidence" value="ECO:0007669"/>
    <property type="project" value="UniProtKB-KW"/>
</dbReference>
<dbReference type="SUPFAM" id="SSF56601">
    <property type="entry name" value="beta-lactamase/transpeptidase-like"/>
    <property type="match status" value="1"/>
</dbReference>
<dbReference type="PANTHER" id="PTHR21581">
    <property type="entry name" value="D-ALANYL-D-ALANINE CARBOXYPEPTIDASE"/>
    <property type="match status" value="1"/>
</dbReference>
<dbReference type="PRINTS" id="PR00725">
    <property type="entry name" value="DADACBPTASE1"/>
</dbReference>
<dbReference type="GO" id="GO:0071555">
    <property type="term" value="P:cell wall organization"/>
    <property type="evidence" value="ECO:0007669"/>
    <property type="project" value="UniProtKB-KW"/>
</dbReference>
<evidence type="ECO:0000259" key="18">
    <source>
        <dbReference type="SMART" id="SM00936"/>
    </source>
</evidence>
<keyword evidence="10" id="KW-0573">Peptidoglycan synthesis</keyword>
<feature type="binding site" evidence="14">
    <location>
        <position position="227"/>
    </location>
    <ligand>
        <name>substrate</name>
    </ligand>
</feature>
<feature type="transmembrane region" description="Helical" evidence="16">
    <location>
        <begin position="374"/>
        <end position="391"/>
    </location>
</feature>
<keyword evidence="11" id="KW-0961">Cell wall biogenesis/degradation</keyword>
<evidence type="ECO:0000256" key="9">
    <source>
        <dbReference type="ARBA" id="ARBA00022960"/>
    </source>
</evidence>